<organism evidence="2 3">
    <name type="scientific">Jatrophihabitans cynanchi</name>
    <dbReference type="NCBI Taxonomy" id="2944128"/>
    <lineage>
        <taxon>Bacteria</taxon>
        <taxon>Bacillati</taxon>
        <taxon>Actinomycetota</taxon>
        <taxon>Actinomycetes</taxon>
        <taxon>Jatrophihabitantales</taxon>
        <taxon>Jatrophihabitantaceae</taxon>
        <taxon>Jatrophihabitans</taxon>
    </lineage>
</organism>
<dbReference type="RefSeq" id="WP_269443408.1">
    <property type="nucleotide sequence ID" value="NZ_CP097463.1"/>
</dbReference>
<feature type="signal peptide" evidence="1">
    <location>
        <begin position="1"/>
        <end position="28"/>
    </location>
</feature>
<evidence type="ECO:0000256" key="1">
    <source>
        <dbReference type="SAM" id="SignalP"/>
    </source>
</evidence>
<gene>
    <name evidence="2" type="ORF">M6B22_20445</name>
</gene>
<dbReference type="Proteomes" id="UP001164693">
    <property type="component" value="Chromosome"/>
</dbReference>
<feature type="chain" id="PRO_5045779783" description="PKD domain-containing protein" evidence="1">
    <location>
        <begin position="29"/>
        <end position="306"/>
    </location>
</feature>
<proteinExistence type="predicted"/>
<keyword evidence="1" id="KW-0732">Signal</keyword>
<evidence type="ECO:0008006" key="4">
    <source>
        <dbReference type="Google" id="ProtNLM"/>
    </source>
</evidence>
<reference evidence="2" key="1">
    <citation type="submission" date="2022-05" db="EMBL/GenBank/DDBJ databases">
        <title>Jatrophihabitans sp. SB3-54 whole genome sequence.</title>
        <authorList>
            <person name="Suh M.K."/>
            <person name="Eom M.K."/>
            <person name="Kim J.S."/>
            <person name="Kim H.S."/>
            <person name="Do H.E."/>
            <person name="Shin Y.K."/>
            <person name="Lee J.-S."/>
        </authorList>
    </citation>
    <scope>NUCLEOTIDE SEQUENCE</scope>
    <source>
        <strain evidence="2">SB3-54</strain>
    </source>
</reference>
<sequence length="306" mass="31921">MTRRARCLAAWSAAVAVCIAVFHASAEAAPKPSPIYCTVDEGNGAFGGVQGILVDGKCVPVGSGGSGGSQSEYRLVACTADGRAFLNGALVGSCGDSVPGCKLLLEGGQSGRPFIYAYLYQSRKPGQSWQNESFWCPQTQVPVVVPDAATIRDRAIRLLPAVGIGLAGPSPTTLVNIQTLLWARTGTARSLGQVMVVGQPVWLKIVFDHAAWDFGDGVRASSAVPGKAYDDVGDRCAQVLCPDYYGHVYRSAGPVRITLVVSWTASYSLDGTHFQQLAGGPITGPAASTALTVRQARAVLVPNPGD</sequence>
<name>A0ABY7JZU8_9ACTN</name>
<evidence type="ECO:0000313" key="3">
    <source>
        <dbReference type="Proteomes" id="UP001164693"/>
    </source>
</evidence>
<accession>A0ABY7JZU8</accession>
<dbReference type="EMBL" id="CP097463">
    <property type="protein sequence ID" value="WAX56872.1"/>
    <property type="molecule type" value="Genomic_DNA"/>
</dbReference>
<protein>
    <recommendedName>
        <fullName evidence="4">PKD domain-containing protein</fullName>
    </recommendedName>
</protein>
<evidence type="ECO:0000313" key="2">
    <source>
        <dbReference type="EMBL" id="WAX56872.1"/>
    </source>
</evidence>
<keyword evidence="3" id="KW-1185">Reference proteome</keyword>